<evidence type="ECO:0008006" key="4">
    <source>
        <dbReference type="Google" id="ProtNLM"/>
    </source>
</evidence>
<dbReference type="PANTHER" id="PTHR42085:SF1">
    <property type="entry name" value="F-BOX DOMAIN-CONTAINING PROTEIN"/>
    <property type="match status" value="1"/>
</dbReference>
<feature type="region of interest" description="Disordered" evidence="1">
    <location>
        <begin position="1"/>
        <end position="41"/>
    </location>
</feature>
<proteinExistence type="predicted"/>
<dbReference type="InterPro" id="IPR038883">
    <property type="entry name" value="AN11006-like"/>
</dbReference>
<feature type="compositionally biased region" description="Polar residues" evidence="1">
    <location>
        <begin position="1"/>
        <end position="11"/>
    </location>
</feature>
<organism evidence="2 3">
    <name type="scientific">Zasmidium cellare ATCC 36951</name>
    <dbReference type="NCBI Taxonomy" id="1080233"/>
    <lineage>
        <taxon>Eukaryota</taxon>
        <taxon>Fungi</taxon>
        <taxon>Dikarya</taxon>
        <taxon>Ascomycota</taxon>
        <taxon>Pezizomycotina</taxon>
        <taxon>Dothideomycetes</taxon>
        <taxon>Dothideomycetidae</taxon>
        <taxon>Mycosphaerellales</taxon>
        <taxon>Mycosphaerellaceae</taxon>
        <taxon>Zasmidium</taxon>
    </lineage>
</organism>
<dbReference type="AlphaFoldDB" id="A0A6A6CJ60"/>
<dbReference type="OrthoDB" id="3650564at2759"/>
<dbReference type="PANTHER" id="PTHR42085">
    <property type="entry name" value="F-BOX DOMAIN-CONTAINING PROTEIN"/>
    <property type="match status" value="1"/>
</dbReference>
<name>A0A6A6CJ60_ZASCE</name>
<sequence>MPQQWASRTLSPSPPHPRDEHQNESQNRPTDALATEMSDQVTPSRLLALPRELRDEIYEHTFSDTIHVHTRRKDIRTRNAGLATCKQIRHEALKAYYGRTTFRVSDAFWDPHLHTARFLKSVPPEHRNFITTIHVHCVGYDAEDGAELSEERAELDLELFARQRCLKLEILAILEKKLVKEGTLVKNGVLKTRVMAWNGRFNEEVWTAKPLNEAPPRFEDAE</sequence>
<evidence type="ECO:0000313" key="3">
    <source>
        <dbReference type="Proteomes" id="UP000799537"/>
    </source>
</evidence>
<accession>A0A6A6CJ60</accession>
<dbReference type="EMBL" id="ML993598">
    <property type="protein sequence ID" value="KAF2165982.1"/>
    <property type="molecule type" value="Genomic_DNA"/>
</dbReference>
<evidence type="ECO:0000256" key="1">
    <source>
        <dbReference type="SAM" id="MobiDB-lite"/>
    </source>
</evidence>
<gene>
    <name evidence="2" type="ORF">M409DRAFT_23709</name>
</gene>
<reference evidence="2" key="1">
    <citation type="journal article" date="2020" name="Stud. Mycol.">
        <title>101 Dothideomycetes genomes: a test case for predicting lifestyles and emergence of pathogens.</title>
        <authorList>
            <person name="Haridas S."/>
            <person name="Albert R."/>
            <person name="Binder M."/>
            <person name="Bloem J."/>
            <person name="Labutti K."/>
            <person name="Salamov A."/>
            <person name="Andreopoulos B."/>
            <person name="Baker S."/>
            <person name="Barry K."/>
            <person name="Bills G."/>
            <person name="Bluhm B."/>
            <person name="Cannon C."/>
            <person name="Castanera R."/>
            <person name="Culley D."/>
            <person name="Daum C."/>
            <person name="Ezra D."/>
            <person name="Gonzalez J."/>
            <person name="Henrissat B."/>
            <person name="Kuo A."/>
            <person name="Liang C."/>
            <person name="Lipzen A."/>
            <person name="Lutzoni F."/>
            <person name="Magnuson J."/>
            <person name="Mondo S."/>
            <person name="Nolan M."/>
            <person name="Ohm R."/>
            <person name="Pangilinan J."/>
            <person name="Park H.-J."/>
            <person name="Ramirez L."/>
            <person name="Alfaro M."/>
            <person name="Sun H."/>
            <person name="Tritt A."/>
            <person name="Yoshinaga Y."/>
            <person name="Zwiers L.-H."/>
            <person name="Turgeon B."/>
            <person name="Goodwin S."/>
            <person name="Spatafora J."/>
            <person name="Crous P."/>
            <person name="Grigoriev I."/>
        </authorList>
    </citation>
    <scope>NUCLEOTIDE SEQUENCE</scope>
    <source>
        <strain evidence="2">ATCC 36951</strain>
    </source>
</reference>
<dbReference type="RefSeq" id="XP_033666871.1">
    <property type="nucleotide sequence ID" value="XM_033806913.1"/>
</dbReference>
<keyword evidence="3" id="KW-1185">Reference proteome</keyword>
<dbReference type="GeneID" id="54560185"/>
<protein>
    <recommendedName>
        <fullName evidence="4">F-box domain-containing protein</fullName>
    </recommendedName>
</protein>
<dbReference type="Proteomes" id="UP000799537">
    <property type="component" value="Unassembled WGS sequence"/>
</dbReference>
<evidence type="ECO:0000313" key="2">
    <source>
        <dbReference type="EMBL" id="KAF2165982.1"/>
    </source>
</evidence>